<sequence>MSNQQIPNEAPPSYYQATGTRPQDPNHLGVPGSSNNSGIPTAHRRSMEDESRPLPPGWVRTFDPATEHQFFVDTNRDPPRSIWVHPYDDNEYMSSLPAQERDRILQESRHLPNRDDIIASHTDDEDSASELPPRPESSKKGFGRKFKDKMTGTTHEQREQKRQQRAQEEQRAYEQHMRIRRAMGEALRTGQPQCIGQDRQGKDIYIEPPGYGGGMGYGSGYGYNPYGSGIYTTPNARYVRPAAPYGRPYYGGYGGGLGMPLALGMGGGLLGGMMLGGMF</sequence>
<evidence type="ECO:0000256" key="1">
    <source>
        <dbReference type="SAM" id="MobiDB-lite"/>
    </source>
</evidence>
<dbReference type="OrthoDB" id="2367685at2759"/>
<proteinExistence type="predicted"/>
<reference evidence="2" key="1">
    <citation type="journal article" date="2020" name="Stud. Mycol.">
        <title>101 Dothideomycetes genomes: a test case for predicting lifestyles and emergence of pathogens.</title>
        <authorList>
            <person name="Haridas S."/>
            <person name="Albert R."/>
            <person name="Binder M."/>
            <person name="Bloem J."/>
            <person name="Labutti K."/>
            <person name="Salamov A."/>
            <person name="Andreopoulos B."/>
            <person name="Baker S."/>
            <person name="Barry K."/>
            <person name="Bills G."/>
            <person name="Bluhm B."/>
            <person name="Cannon C."/>
            <person name="Castanera R."/>
            <person name="Culley D."/>
            <person name="Daum C."/>
            <person name="Ezra D."/>
            <person name="Gonzalez J."/>
            <person name="Henrissat B."/>
            <person name="Kuo A."/>
            <person name="Liang C."/>
            <person name="Lipzen A."/>
            <person name="Lutzoni F."/>
            <person name="Magnuson J."/>
            <person name="Mondo S."/>
            <person name="Nolan M."/>
            <person name="Ohm R."/>
            <person name="Pangilinan J."/>
            <person name="Park H.-J."/>
            <person name="Ramirez L."/>
            <person name="Alfaro M."/>
            <person name="Sun H."/>
            <person name="Tritt A."/>
            <person name="Yoshinaga Y."/>
            <person name="Zwiers L.-H."/>
            <person name="Turgeon B."/>
            <person name="Goodwin S."/>
            <person name="Spatafora J."/>
            <person name="Crous P."/>
            <person name="Grigoriev I."/>
        </authorList>
    </citation>
    <scope>NUCLEOTIDE SEQUENCE</scope>
    <source>
        <strain evidence="2">CBS 480.64</strain>
    </source>
</reference>
<protein>
    <recommendedName>
        <fullName evidence="4">WW domain-containing protein</fullName>
    </recommendedName>
</protein>
<feature type="compositionally biased region" description="Basic and acidic residues" evidence="1">
    <location>
        <begin position="155"/>
        <end position="172"/>
    </location>
</feature>
<dbReference type="EMBL" id="MU005991">
    <property type="protein sequence ID" value="KAF2859600.1"/>
    <property type="molecule type" value="Genomic_DNA"/>
</dbReference>
<evidence type="ECO:0000313" key="3">
    <source>
        <dbReference type="Proteomes" id="UP000799421"/>
    </source>
</evidence>
<feature type="compositionally biased region" description="Basic and acidic residues" evidence="1">
    <location>
        <begin position="110"/>
        <end position="122"/>
    </location>
</feature>
<keyword evidence="3" id="KW-1185">Reference proteome</keyword>
<feature type="region of interest" description="Disordered" evidence="1">
    <location>
        <begin position="1"/>
        <end position="61"/>
    </location>
</feature>
<organism evidence="2 3">
    <name type="scientific">Piedraia hortae CBS 480.64</name>
    <dbReference type="NCBI Taxonomy" id="1314780"/>
    <lineage>
        <taxon>Eukaryota</taxon>
        <taxon>Fungi</taxon>
        <taxon>Dikarya</taxon>
        <taxon>Ascomycota</taxon>
        <taxon>Pezizomycotina</taxon>
        <taxon>Dothideomycetes</taxon>
        <taxon>Dothideomycetidae</taxon>
        <taxon>Capnodiales</taxon>
        <taxon>Piedraiaceae</taxon>
        <taxon>Piedraia</taxon>
    </lineage>
</organism>
<dbReference type="Gene3D" id="2.20.70.10">
    <property type="match status" value="1"/>
</dbReference>
<feature type="region of interest" description="Disordered" evidence="1">
    <location>
        <begin position="110"/>
        <end position="172"/>
    </location>
</feature>
<gene>
    <name evidence="2" type="ORF">K470DRAFT_258778</name>
</gene>
<accession>A0A6A7BWJ7</accession>
<dbReference type="Proteomes" id="UP000799421">
    <property type="component" value="Unassembled WGS sequence"/>
</dbReference>
<evidence type="ECO:0000313" key="2">
    <source>
        <dbReference type="EMBL" id="KAF2859600.1"/>
    </source>
</evidence>
<evidence type="ECO:0008006" key="4">
    <source>
        <dbReference type="Google" id="ProtNLM"/>
    </source>
</evidence>
<dbReference type="AlphaFoldDB" id="A0A6A7BWJ7"/>
<name>A0A6A7BWJ7_9PEZI</name>